<evidence type="ECO:0000313" key="16">
    <source>
        <dbReference type="Proteomes" id="UP001497623"/>
    </source>
</evidence>
<keyword evidence="7" id="KW-0130">Cell adhesion</keyword>
<keyword evidence="5" id="KW-0677">Repeat</keyword>
<sequence length="1375" mass="153344">MAAWEVVQWGSTLWLYLLLLPPLLLPLVTPTAPQITFLHNGHYNATIYENSRARTYAKTEHLMGVPLVTLPPRAYVAFTVVEGDKDNFFAVEAEEIGGVTVMQFRTRTRLRDVLNRERRAWYNMTVQAIARGDGSTRLTIQPVKAYVNVKVLDKNDNIPLFFSNKYNTSVEVGSQLHTEILTLTAHDADDGVNGQVYYYLEDHLDDNFAVDPTMGILRVTRVPWITTVPLSVVVLAQDRGLRAPGIRSPTARTSVSITVKQVNLYDPRINVQLLPRVIQLANYNVYALISVTDRDDGIHGAIGELSIIAGDTSRLFSVISSNANTTGKYKLVTTRLKDYKMFHWGYNLTLLASDKGTPPRHGHYNLHISSSEYETQPILSKELYKDSVSEDSPPGTQVFRIPSTNKTNIAVEYHFLSGNEDKMFNLDQYTGVISTTDWLDAERIEYYNFTVGAFHRSYQNNNIYRKKSTCKIDITVTDVNDNAPQFTSTNYKVNLDENEPIGTIVTRVIATDLDAGDNGKISYSLINFDKVPFQIDATDGTVRTTSSIDFESQQRVYSLRIRASDWGTPFKRESETTVKIKVNNVIDIPPQYISNECNGWVKRNAPLGTRIVKLVELEFDSDIDVIYKINNTEDSSCWSVNTTTAILTLTCDLRLYLVEEWNTAKTFVLNISATDGFITSNITKVILKVLTDNRKTKGFAYVECQESDTVYNIPYIHRKNTKTNKEDNNIILSSYYNQNSHTPQISKELPDSIEVLEDVAVGTHILFIKAADDDSGYNGQVVYALSGGLGDFKIGVYSGIIEVWSPLDRESLDKYNLNITVYDLGFPHKTSSKEVSINILDVNDNAPKFSQENYSLHLPENILDGTSVAQFLATDDDEDELNAKLTYKLLTDVKEFKLNKDSGVMYVSGPLDREQQSYYDLRLLAQDNAPNGSLSTITNVHITVLDVNDCAPEFGASRLLTIGIPEDMPLGAVVATMTATDPDLGPGGRVSYSIEEGIGETPFRIDPKTGIVRVSGSLDYEKRTSYNISVRAQDSGRPYMYSHGILLAMIQDVNENLGGPAFMEHIVKVSVKENQPARTLVTKLKAEDPDGDDLTYTITAGSGLGLFTVDEYGNIHTLRVLDREVSRGYWLTVVVVDVVKNPRTDTTQVWIEVEDVNDHVPQTTEPSYLVHLVEDSPIGTSVTTLQVQDGDVAPSTINFLISRGNDNGDFSIDANTGVIRTAALLDRESMLEYELHITVSDGQLSSVSTVFVNLIDVNDNIPYFLQSLYRVNIPARSKTRSKQQIFSVLAVDNDFGVNSALEYRIKTGRVKRFKIHPTTGQVYSNRAFKTGQSFKLVVEVHDKGTPSLSSTMRVLLRVSAIPSASTAPPVISPTP</sequence>
<dbReference type="PROSITE" id="PS50268">
    <property type="entry name" value="CADHERIN_2"/>
    <property type="match status" value="10"/>
</dbReference>
<dbReference type="PROSITE" id="PS00232">
    <property type="entry name" value="CADHERIN_1"/>
    <property type="match status" value="4"/>
</dbReference>
<evidence type="ECO:0000256" key="1">
    <source>
        <dbReference type="ARBA" id="ARBA00004167"/>
    </source>
</evidence>
<evidence type="ECO:0000256" key="9">
    <source>
        <dbReference type="ARBA" id="ARBA00023136"/>
    </source>
</evidence>
<dbReference type="CDD" id="cd11304">
    <property type="entry name" value="Cadherin_repeat"/>
    <property type="match status" value="11"/>
</dbReference>
<dbReference type="PRINTS" id="PR00205">
    <property type="entry name" value="CADHERIN"/>
</dbReference>
<dbReference type="InterPro" id="IPR015919">
    <property type="entry name" value="Cadherin-like_sf"/>
</dbReference>
<dbReference type="GO" id="GO:0048589">
    <property type="term" value="P:developmental growth"/>
    <property type="evidence" value="ECO:0007669"/>
    <property type="project" value="UniProtKB-ARBA"/>
</dbReference>
<dbReference type="GO" id="GO:0001736">
    <property type="term" value="P:establishment of planar polarity"/>
    <property type="evidence" value="ECO:0007669"/>
    <property type="project" value="UniProtKB-ARBA"/>
</dbReference>
<comment type="caution">
    <text evidence="15">The sequence shown here is derived from an EMBL/GenBank/DDBJ whole genome shotgun (WGS) entry which is preliminary data.</text>
</comment>
<keyword evidence="11" id="KW-0325">Glycoprotein</keyword>
<dbReference type="FunFam" id="2.60.40.60:FF:000015">
    <property type="entry name" value="FAT atypical cadherin 1"/>
    <property type="match status" value="3"/>
</dbReference>
<dbReference type="InterPro" id="IPR002126">
    <property type="entry name" value="Cadherin-like_dom"/>
</dbReference>
<keyword evidence="10" id="KW-1015">Disulfide bond</keyword>
<evidence type="ECO:0000256" key="13">
    <source>
        <dbReference type="SAM" id="SignalP"/>
    </source>
</evidence>
<evidence type="ECO:0000256" key="8">
    <source>
        <dbReference type="ARBA" id="ARBA00022989"/>
    </source>
</evidence>
<keyword evidence="6 12" id="KW-0106">Calcium</keyword>
<dbReference type="EMBL" id="CAXKWB010013228">
    <property type="protein sequence ID" value="CAL4107052.1"/>
    <property type="molecule type" value="Genomic_DNA"/>
</dbReference>
<evidence type="ECO:0000256" key="4">
    <source>
        <dbReference type="ARBA" id="ARBA00022729"/>
    </source>
</evidence>
<feature type="domain" description="Cadherin" evidence="14">
    <location>
        <begin position="380"/>
        <end position="486"/>
    </location>
</feature>
<feature type="domain" description="Cadherin" evidence="14">
    <location>
        <begin position="956"/>
        <end position="1062"/>
    </location>
</feature>
<evidence type="ECO:0000256" key="10">
    <source>
        <dbReference type="ARBA" id="ARBA00023157"/>
    </source>
</evidence>
<organism evidence="15 16">
    <name type="scientific">Meganyctiphanes norvegica</name>
    <name type="common">Northern krill</name>
    <name type="synonym">Thysanopoda norvegica</name>
    <dbReference type="NCBI Taxonomy" id="48144"/>
    <lineage>
        <taxon>Eukaryota</taxon>
        <taxon>Metazoa</taxon>
        <taxon>Ecdysozoa</taxon>
        <taxon>Arthropoda</taxon>
        <taxon>Crustacea</taxon>
        <taxon>Multicrustacea</taxon>
        <taxon>Malacostraca</taxon>
        <taxon>Eumalacostraca</taxon>
        <taxon>Eucarida</taxon>
        <taxon>Euphausiacea</taxon>
        <taxon>Euphausiidae</taxon>
        <taxon>Meganyctiphanes</taxon>
    </lineage>
</organism>
<evidence type="ECO:0000313" key="15">
    <source>
        <dbReference type="EMBL" id="CAL4107052.1"/>
    </source>
</evidence>
<evidence type="ECO:0000256" key="11">
    <source>
        <dbReference type="ARBA" id="ARBA00023180"/>
    </source>
</evidence>
<feature type="chain" id="PRO_5043696565" description="Cadherin domain-containing protein" evidence="13">
    <location>
        <begin position="31"/>
        <end position="1375"/>
    </location>
</feature>
<gene>
    <name evidence="15" type="ORF">MNOR_LOCUS18475</name>
</gene>
<keyword evidence="3" id="KW-0812">Transmembrane</keyword>
<dbReference type="FunFam" id="2.60.40.60:FF:000037">
    <property type="entry name" value="FAT atypical cadherin 1"/>
    <property type="match status" value="1"/>
</dbReference>
<dbReference type="PANTHER" id="PTHR24026">
    <property type="entry name" value="FAT ATYPICAL CADHERIN-RELATED"/>
    <property type="match status" value="1"/>
</dbReference>
<dbReference type="InterPro" id="IPR020894">
    <property type="entry name" value="Cadherin_CS"/>
</dbReference>
<feature type="domain" description="Cadherin" evidence="14">
    <location>
        <begin position="1164"/>
        <end position="1264"/>
    </location>
</feature>
<name>A0AAV2R2Q5_MEGNR</name>
<feature type="domain" description="Cadherin" evidence="14">
    <location>
        <begin position="39"/>
        <end position="161"/>
    </location>
</feature>
<keyword evidence="8" id="KW-1133">Transmembrane helix</keyword>
<keyword evidence="9" id="KW-0472">Membrane</keyword>
<comment type="subcellular location">
    <subcellularLocation>
        <location evidence="1">Membrane</location>
        <topology evidence="1">Single-pass membrane protein</topology>
    </subcellularLocation>
</comment>
<dbReference type="FunFam" id="2.60.40.60:FF:000039">
    <property type="entry name" value="FAT atypical cadherin 3"/>
    <property type="match status" value="1"/>
</dbReference>
<dbReference type="GO" id="GO:0005886">
    <property type="term" value="C:plasma membrane"/>
    <property type="evidence" value="ECO:0007669"/>
    <property type="project" value="InterPro"/>
</dbReference>
<keyword evidence="4 13" id="KW-0732">Signal</keyword>
<dbReference type="Proteomes" id="UP001497623">
    <property type="component" value="Unassembled WGS sequence"/>
</dbReference>
<proteinExistence type="predicted"/>
<feature type="domain" description="Cadherin" evidence="14">
    <location>
        <begin position="747"/>
        <end position="849"/>
    </location>
</feature>
<dbReference type="GO" id="GO:0007163">
    <property type="term" value="P:establishment or maintenance of cell polarity"/>
    <property type="evidence" value="ECO:0007669"/>
    <property type="project" value="UniProtKB-ARBA"/>
</dbReference>
<keyword evidence="16" id="KW-1185">Reference proteome</keyword>
<evidence type="ECO:0000256" key="7">
    <source>
        <dbReference type="ARBA" id="ARBA00022889"/>
    </source>
</evidence>
<evidence type="ECO:0000256" key="2">
    <source>
        <dbReference type="ARBA" id="ARBA00022536"/>
    </source>
</evidence>
<feature type="domain" description="Cadherin" evidence="14">
    <location>
        <begin position="162"/>
        <end position="269"/>
    </location>
</feature>
<dbReference type="Gene3D" id="2.60.40.60">
    <property type="entry name" value="Cadherins"/>
    <property type="match status" value="12"/>
</dbReference>
<dbReference type="PANTHER" id="PTHR24026:SF136">
    <property type="entry name" value="PROTOCADHERIN-23"/>
    <property type="match status" value="1"/>
</dbReference>
<dbReference type="SMART" id="SM00112">
    <property type="entry name" value="CA"/>
    <property type="match status" value="10"/>
</dbReference>
<evidence type="ECO:0000256" key="12">
    <source>
        <dbReference type="PROSITE-ProRule" id="PRU00043"/>
    </source>
</evidence>
<evidence type="ECO:0000259" key="14">
    <source>
        <dbReference type="PROSITE" id="PS50268"/>
    </source>
</evidence>
<dbReference type="GO" id="GO:0007156">
    <property type="term" value="P:homophilic cell adhesion via plasma membrane adhesion molecules"/>
    <property type="evidence" value="ECO:0007669"/>
    <property type="project" value="InterPro"/>
</dbReference>
<feature type="domain" description="Cadherin" evidence="14">
    <location>
        <begin position="1063"/>
        <end position="1168"/>
    </location>
</feature>
<dbReference type="GO" id="GO:0005509">
    <property type="term" value="F:calcium ion binding"/>
    <property type="evidence" value="ECO:0007669"/>
    <property type="project" value="UniProtKB-UniRule"/>
</dbReference>
<feature type="non-terminal residue" evidence="15">
    <location>
        <position position="1375"/>
    </location>
</feature>
<evidence type="ECO:0000256" key="3">
    <source>
        <dbReference type="ARBA" id="ARBA00022692"/>
    </source>
</evidence>
<dbReference type="FunFam" id="2.60.40.60:FF:000020">
    <property type="entry name" value="Dachsous cadherin-related 1b"/>
    <property type="match status" value="1"/>
</dbReference>
<feature type="domain" description="Cadherin" evidence="14">
    <location>
        <begin position="850"/>
        <end position="954"/>
    </location>
</feature>
<feature type="domain" description="Cadherin" evidence="14">
    <location>
        <begin position="487"/>
        <end position="592"/>
    </location>
</feature>
<evidence type="ECO:0000256" key="5">
    <source>
        <dbReference type="ARBA" id="ARBA00022737"/>
    </source>
</evidence>
<accession>A0AAV2R2Q5</accession>
<dbReference type="GO" id="GO:0048513">
    <property type="term" value="P:animal organ development"/>
    <property type="evidence" value="ECO:0007669"/>
    <property type="project" value="UniProtKB-ARBA"/>
</dbReference>
<dbReference type="Pfam" id="PF00028">
    <property type="entry name" value="Cadherin"/>
    <property type="match status" value="8"/>
</dbReference>
<evidence type="ECO:0000256" key="6">
    <source>
        <dbReference type="ARBA" id="ARBA00022837"/>
    </source>
</evidence>
<reference evidence="15 16" key="1">
    <citation type="submission" date="2024-05" db="EMBL/GenBank/DDBJ databases">
        <authorList>
            <person name="Wallberg A."/>
        </authorList>
    </citation>
    <scope>NUCLEOTIDE SEQUENCE [LARGE SCALE GENOMIC DNA]</scope>
</reference>
<protein>
    <recommendedName>
        <fullName evidence="14">Cadherin domain-containing protein</fullName>
    </recommendedName>
</protein>
<feature type="domain" description="Cadherin" evidence="14">
    <location>
        <begin position="1265"/>
        <end position="1371"/>
    </location>
</feature>
<dbReference type="SUPFAM" id="SSF49313">
    <property type="entry name" value="Cadherin-like"/>
    <property type="match status" value="12"/>
</dbReference>
<feature type="signal peptide" evidence="13">
    <location>
        <begin position="1"/>
        <end position="30"/>
    </location>
</feature>
<keyword evidence="2" id="KW-0245">EGF-like domain</keyword>